<keyword evidence="2" id="KW-1185">Reference proteome</keyword>
<reference evidence="1 2" key="1">
    <citation type="submission" date="2016-08" db="EMBL/GenBank/DDBJ databases">
        <authorList>
            <person name="Seilhamer J.J."/>
        </authorList>
    </citation>
    <scope>NUCLEOTIDE SEQUENCE [LARGE SCALE GENOMIC DNA]</scope>
    <source>
        <strain evidence="1 2">A37T2</strain>
    </source>
</reference>
<name>A0A1C4CRR0_9BACT</name>
<dbReference type="EMBL" id="FMAR01000004">
    <property type="protein sequence ID" value="SCC21671.1"/>
    <property type="molecule type" value="Genomic_DNA"/>
</dbReference>
<sequence length="122" mass="13293">MGVFIFQRQGRVAVLPMFYRKLPVAAKAYPGICAIFTTGQAGASPYVPILSVPCSYLGIVGIAPDLQAYMVVMSNKMLTMEAARSGCIRKKLPVGLESNGYEYSLPLKQNFNSVINNIVQNN</sequence>
<accession>A0A1C4CRR0</accession>
<dbReference type="AlphaFoldDB" id="A0A1C4CRR0"/>
<proteinExistence type="predicted"/>
<evidence type="ECO:0000313" key="1">
    <source>
        <dbReference type="EMBL" id="SCC21671.1"/>
    </source>
</evidence>
<evidence type="ECO:0000313" key="2">
    <source>
        <dbReference type="Proteomes" id="UP000242818"/>
    </source>
</evidence>
<organism evidence="1 2">
    <name type="scientific">Chitinophaga costaii</name>
    <dbReference type="NCBI Taxonomy" id="1335309"/>
    <lineage>
        <taxon>Bacteria</taxon>
        <taxon>Pseudomonadati</taxon>
        <taxon>Bacteroidota</taxon>
        <taxon>Chitinophagia</taxon>
        <taxon>Chitinophagales</taxon>
        <taxon>Chitinophagaceae</taxon>
        <taxon>Chitinophaga</taxon>
    </lineage>
</organism>
<gene>
    <name evidence="1" type="ORF">GA0116948_104258</name>
</gene>
<dbReference type="Proteomes" id="UP000242818">
    <property type="component" value="Unassembled WGS sequence"/>
</dbReference>
<dbReference type="STRING" id="1335309.GA0116948_104258"/>
<protein>
    <submittedName>
        <fullName evidence="1">Uncharacterized protein</fullName>
    </submittedName>
</protein>